<dbReference type="AlphaFoldDB" id="A0A9D3MW73"/>
<evidence type="ECO:0000313" key="4">
    <source>
        <dbReference type="Proteomes" id="UP001044222"/>
    </source>
</evidence>
<protein>
    <recommendedName>
        <fullName evidence="2">Ig-like domain-containing protein</fullName>
    </recommendedName>
</protein>
<name>A0A9D3MW73_ANGAN</name>
<evidence type="ECO:0000256" key="1">
    <source>
        <dbReference type="SAM" id="MobiDB-lite"/>
    </source>
</evidence>
<dbReference type="InterPro" id="IPR007110">
    <property type="entry name" value="Ig-like_dom"/>
</dbReference>
<proteinExistence type="predicted"/>
<dbReference type="InterPro" id="IPR036179">
    <property type="entry name" value="Ig-like_dom_sf"/>
</dbReference>
<dbReference type="PANTHER" id="PTHR46484">
    <property type="entry name" value="SI:CH211-171H4.5-RELATED"/>
    <property type="match status" value="1"/>
</dbReference>
<organism evidence="3 4">
    <name type="scientific">Anguilla anguilla</name>
    <name type="common">European freshwater eel</name>
    <name type="synonym">Muraena anguilla</name>
    <dbReference type="NCBI Taxonomy" id="7936"/>
    <lineage>
        <taxon>Eukaryota</taxon>
        <taxon>Metazoa</taxon>
        <taxon>Chordata</taxon>
        <taxon>Craniata</taxon>
        <taxon>Vertebrata</taxon>
        <taxon>Euteleostomi</taxon>
        <taxon>Actinopterygii</taxon>
        <taxon>Neopterygii</taxon>
        <taxon>Teleostei</taxon>
        <taxon>Anguilliformes</taxon>
        <taxon>Anguillidae</taxon>
        <taxon>Anguilla</taxon>
    </lineage>
</organism>
<sequence length="200" mass="21572">MNKPLRCGSKSQTLTIDAPVRVEVKPESTVVKEGDAVEVQCSSDSNPPAHGYQWYNITGTLLSEERIYKLHNVSRHTKALYCAAINTEGHKNSTPAKISVEYAPEIKEGPACSVRAAGVACLCVVDSEPPPEITWLLQRGSDASAGTERHGSITLGTLRSTQRLTELTCQASNSRGNTSAVFTPPQSGRPSSAVRKTKMY</sequence>
<dbReference type="Pfam" id="PF13895">
    <property type="entry name" value="Ig_2"/>
    <property type="match status" value="1"/>
</dbReference>
<comment type="caution">
    <text evidence="3">The sequence shown here is derived from an EMBL/GenBank/DDBJ whole genome shotgun (WGS) entry which is preliminary data.</text>
</comment>
<reference evidence="3" key="1">
    <citation type="submission" date="2021-01" db="EMBL/GenBank/DDBJ databases">
        <title>A chromosome-scale assembly of European eel, Anguilla anguilla.</title>
        <authorList>
            <person name="Henkel C."/>
            <person name="Jong-Raadsen S.A."/>
            <person name="Dufour S."/>
            <person name="Weltzien F.-A."/>
            <person name="Palstra A.P."/>
            <person name="Pelster B."/>
            <person name="Spaink H.P."/>
            <person name="Van Den Thillart G.E."/>
            <person name="Jansen H."/>
            <person name="Zahm M."/>
            <person name="Klopp C."/>
            <person name="Cedric C."/>
            <person name="Louis A."/>
            <person name="Berthelot C."/>
            <person name="Parey E."/>
            <person name="Roest Crollius H."/>
            <person name="Montfort J."/>
            <person name="Robinson-Rechavi M."/>
            <person name="Bucao C."/>
            <person name="Bouchez O."/>
            <person name="Gislard M."/>
            <person name="Lluch J."/>
            <person name="Milhes M."/>
            <person name="Lampietro C."/>
            <person name="Lopez Roques C."/>
            <person name="Donnadieu C."/>
            <person name="Braasch I."/>
            <person name="Desvignes T."/>
            <person name="Postlethwait J."/>
            <person name="Bobe J."/>
            <person name="Guiguen Y."/>
            <person name="Dirks R."/>
        </authorList>
    </citation>
    <scope>NUCLEOTIDE SEQUENCE</scope>
    <source>
        <strain evidence="3">Tag_6206</strain>
        <tissue evidence="3">Liver</tissue>
    </source>
</reference>
<feature type="region of interest" description="Disordered" evidence="1">
    <location>
        <begin position="174"/>
        <end position="200"/>
    </location>
</feature>
<dbReference type="Proteomes" id="UP001044222">
    <property type="component" value="Unassembled WGS sequence"/>
</dbReference>
<evidence type="ECO:0000313" key="3">
    <source>
        <dbReference type="EMBL" id="KAG5855830.1"/>
    </source>
</evidence>
<dbReference type="EMBL" id="JAFIRN010000001">
    <property type="protein sequence ID" value="KAG5855830.1"/>
    <property type="molecule type" value="Genomic_DNA"/>
</dbReference>
<feature type="domain" description="Ig-like" evidence="2">
    <location>
        <begin position="95"/>
        <end position="183"/>
    </location>
</feature>
<evidence type="ECO:0000259" key="2">
    <source>
        <dbReference type="PROSITE" id="PS50835"/>
    </source>
</evidence>
<dbReference type="PROSITE" id="PS50835">
    <property type="entry name" value="IG_LIKE"/>
    <property type="match status" value="2"/>
</dbReference>
<accession>A0A9D3MW73</accession>
<feature type="compositionally biased region" description="Polar residues" evidence="1">
    <location>
        <begin position="174"/>
        <end position="190"/>
    </location>
</feature>
<dbReference type="InterPro" id="IPR013783">
    <property type="entry name" value="Ig-like_fold"/>
</dbReference>
<dbReference type="Gene3D" id="2.60.40.10">
    <property type="entry name" value="Immunoglobulins"/>
    <property type="match status" value="2"/>
</dbReference>
<dbReference type="PANTHER" id="PTHR46484:SF1">
    <property type="entry name" value="SCHWANN CELL MYELIN PROTEIN-RELATED"/>
    <property type="match status" value="1"/>
</dbReference>
<feature type="domain" description="Ig-like" evidence="2">
    <location>
        <begin position="19"/>
        <end position="55"/>
    </location>
</feature>
<gene>
    <name evidence="3" type="ORF">ANANG_G00000760</name>
</gene>
<keyword evidence="4" id="KW-1185">Reference proteome</keyword>
<dbReference type="SUPFAM" id="SSF48726">
    <property type="entry name" value="Immunoglobulin"/>
    <property type="match status" value="1"/>
</dbReference>